<evidence type="ECO:0000256" key="3">
    <source>
        <dbReference type="ARBA" id="ARBA00022553"/>
    </source>
</evidence>
<dbReference type="SUPFAM" id="SSF55874">
    <property type="entry name" value="ATPase domain of HSP90 chaperone/DNA topoisomerase II/histidine kinase"/>
    <property type="match status" value="1"/>
</dbReference>
<dbReference type="SUPFAM" id="SSF56112">
    <property type="entry name" value="Protein kinase-like (PK-like)"/>
    <property type="match status" value="1"/>
</dbReference>
<reference evidence="14" key="1">
    <citation type="journal article" date="2014" name="Genome Announc.">
        <title>De novo whole-genome sequence and genome annotation of Lichtheimia ramosa.</title>
        <authorList>
            <person name="Linde J."/>
            <person name="Schwartze V."/>
            <person name="Binder U."/>
            <person name="Lass-Florl C."/>
            <person name="Voigt K."/>
            <person name="Horn F."/>
        </authorList>
    </citation>
    <scope>NUCLEOTIDE SEQUENCE</scope>
    <source>
        <strain evidence="14">JMRC FSU:6197</strain>
    </source>
</reference>
<feature type="domain" description="Response regulatory" evidence="13">
    <location>
        <begin position="2154"/>
        <end position="2277"/>
    </location>
</feature>
<dbReference type="PANTHER" id="PTHR45339">
    <property type="entry name" value="HYBRID SIGNAL TRANSDUCTION HISTIDINE KINASE J"/>
    <property type="match status" value="1"/>
</dbReference>
<dbReference type="SMART" id="SM00220">
    <property type="entry name" value="S_TKc"/>
    <property type="match status" value="1"/>
</dbReference>
<evidence type="ECO:0000256" key="7">
    <source>
        <dbReference type="ARBA" id="ARBA00022840"/>
    </source>
</evidence>
<evidence type="ECO:0000256" key="2">
    <source>
        <dbReference type="ARBA" id="ARBA00012438"/>
    </source>
</evidence>
<organism evidence="14">
    <name type="scientific">Lichtheimia ramosa</name>
    <dbReference type="NCBI Taxonomy" id="688394"/>
    <lineage>
        <taxon>Eukaryota</taxon>
        <taxon>Fungi</taxon>
        <taxon>Fungi incertae sedis</taxon>
        <taxon>Mucoromycota</taxon>
        <taxon>Mucoromycotina</taxon>
        <taxon>Mucoromycetes</taxon>
        <taxon>Mucorales</taxon>
        <taxon>Lichtheimiaceae</taxon>
        <taxon>Lichtheimia</taxon>
    </lineage>
</organism>
<dbReference type="Pfam" id="PF02518">
    <property type="entry name" value="HATPase_c"/>
    <property type="match status" value="1"/>
</dbReference>
<dbReference type="SUPFAM" id="SSF55781">
    <property type="entry name" value="GAF domain-like"/>
    <property type="match status" value="1"/>
</dbReference>
<evidence type="ECO:0000313" key="14">
    <source>
        <dbReference type="EMBL" id="CDS09511.1"/>
    </source>
</evidence>
<dbReference type="PROSITE" id="PS50109">
    <property type="entry name" value="HIS_KIN"/>
    <property type="match status" value="1"/>
</dbReference>
<evidence type="ECO:0000256" key="8">
    <source>
        <dbReference type="ARBA" id="ARBA00023012"/>
    </source>
</evidence>
<dbReference type="Gene3D" id="1.10.287.130">
    <property type="match status" value="1"/>
</dbReference>
<dbReference type="PANTHER" id="PTHR45339:SF5">
    <property type="entry name" value="HISTIDINE KINASE"/>
    <property type="match status" value="1"/>
</dbReference>
<evidence type="ECO:0000259" key="13">
    <source>
        <dbReference type="PROSITE" id="PS50110"/>
    </source>
</evidence>
<dbReference type="CDD" id="cd17546">
    <property type="entry name" value="REC_hyHK_CKI1_RcsC-like"/>
    <property type="match status" value="1"/>
</dbReference>
<name>A0A077WPM3_9FUNG</name>
<dbReference type="Gene3D" id="3.30.565.10">
    <property type="entry name" value="Histidine kinase-like ATPase, C-terminal domain"/>
    <property type="match status" value="1"/>
</dbReference>
<dbReference type="GO" id="GO:0000155">
    <property type="term" value="F:phosphorelay sensor kinase activity"/>
    <property type="evidence" value="ECO:0007669"/>
    <property type="project" value="InterPro"/>
</dbReference>
<dbReference type="InterPro" id="IPR003018">
    <property type="entry name" value="GAF"/>
</dbReference>
<evidence type="ECO:0000256" key="10">
    <source>
        <dbReference type="SAM" id="MobiDB-lite"/>
    </source>
</evidence>
<keyword evidence="3 9" id="KW-0597">Phosphoprotein</keyword>
<evidence type="ECO:0000259" key="11">
    <source>
        <dbReference type="PROSITE" id="PS50011"/>
    </source>
</evidence>
<dbReference type="CDD" id="cd00082">
    <property type="entry name" value="HisKA"/>
    <property type="match status" value="1"/>
</dbReference>
<evidence type="ECO:0000256" key="6">
    <source>
        <dbReference type="ARBA" id="ARBA00022777"/>
    </source>
</evidence>
<dbReference type="FunFam" id="3.30.565.10:FF:000010">
    <property type="entry name" value="Sensor histidine kinase RcsC"/>
    <property type="match status" value="1"/>
</dbReference>
<dbReference type="PRINTS" id="PR00344">
    <property type="entry name" value="BCTRLSENSOR"/>
</dbReference>
<feature type="region of interest" description="Disordered" evidence="10">
    <location>
        <begin position="361"/>
        <end position="392"/>
    </location>
</feature>
<evidence type="ECO:0000256" key="4">
    <source>
        <dbReference type="ARBA" id="ARBA00022679"/>
    </source>
</evidence>
<dbReference type="OrthoDB" id="60033at2759"/>
<keyword evidence="5" id="KW-0547">Nucleotide-binding</keyword>
<feature type="modified residue" description="4-aspartylphosphate" evidence="9">
    <location>
        <position position="2206"/>
    </location>
</feature>
<dbReference type="Gene3D" id="1.10.510.10">
    <property type="entry name" value="Transferase(Phosphotransferase) domain 1"/>
    <property type="match status" value="1"/>
</dbReference>
<dbReference type="InterPro" id="IPR036890">
    <property type="entry name" value="HATPase_C_sf"/>
</dbReference>
<feature type="compositionally biased region" description="Low complexity" evidence="10">
    <location>
        <begin position="380"/>
        <end position="392"/>
    </location>
</feature>
<dbReference type="PROSITE" id="PS50110">
    <property type="entry name" value="RESPONSE_REGULATORY"/>
    <property type="match status" value="1"/>
</dbReference>
<feature type="compositionally biased region" description="Polar residues" evidence="10">
    <location>
        <begin position="763"/>
        <end position="772"/>
    </location>
</feature>
<evidence type="ECO:0000256" key="5">
    <source>
        <dbReference type="ARBA" id="ARBA00022741"/>
    </source>
</evidence>
<dbReference type="Pfam" id="PF13185">
    <property type="entry name" value="GAF_2"/>
    <property type="match status" value="1"/>
</dbReference>
<comment type="catalytic activity">
    <reaction evidence="1">
        <text>ATP + protein L-histidine = ADP + protein N-phospho-L-histidine.</text>
        <dbReference type="EC" id="2.7.13.3"/>
    </reaction>
</comment>
<evidence type="ECO:0000259" key="12">
    <source>
        <dbReference type="PROSITE" id="PS50109"/>
    </source>
</evidence>
<dbReference type="PROSITE" id="PS50011">
    <property type="entry name" value="PROTEIN_KINASE_DOM"/>
    <property type="match status" value="1"/>
</dbReference>
<dbReference type="Pfam" id="PF00512">
    <property type="entry name" value="HisKA"/>
    <property type="match status" value="1"/>
</dbReference>
<feature type="domain" description="Protein kinase" evidence="11">
    <location>
        <begin position="1"/>
        <end position="301"/>
    </location>
</feature>
<dbReference type="Pfam" id="PF00072">
    <property type="entry name" value="Response_reg"/>
    <property type="match status" value="1"/>
</dbReference>
<evidence type="ECO:0000256" key="1">
    <source>
        <dbReference type="ARBA" id="ARBA00000085"/>
    </source>
</evidence>
<feature type="region of interest" description="Disordered" evidence="10">
    <location>
        <begin position="1439"/>
        <end position="1492"/>
    </location>
</feature>
<dbReference type="SMART" id="SM00448">
    <property type="entry name" value="REC"/>
    <property type="match status" value="1"/>
</dbReference>
<gene>
    <name evidence="14" type="ORF">LRAMOSA10871</name>
</gene>
<accession>A0A077WPM3</accession>
<keyword evidence="8" id="KW-0902">Two-component regulatory system</keyword>
<dbReference type="InterPro" id="IPR001789">
    <property type="entry name" value="Sig_transdc_resp-reg_receiver"/>
</dbReference>
<dbReference type="SMART" id="SM00388">
    <property type="entry name" value="HisKA"/>
    <property type="match status" value="1"/>
</dbReference>
<dbReference type="InterPro" id="IPR000719">
    <property type="entry name" value="Prot_kinase_dom"/>
</dbReference>
<proteinExistence type="predicted"/>
<protein>
    <recommendedName>
        <fullName evidence="2">histidine kinase</fullName>
        <ecNumber evidence="2">2.7.13.3</ecNumber>
    </recommendedName>
</protein>
<dbReference type="InterPro" id="IPR011009">
    <property type="entry name" value="Kinase-like_dom_sf"/>
</dbReference>
<dbReference type="InterPro" id="IPR029016">
    <property type="entry name" value="GAF-like_dom_sf"/>
</dbReference>
<dbReference type="InterPro" id="IPR004358">
    <property type="entry name" value="Sig_transdc_His_kin-like_C"/>
</dbReference>
<dbReference type="SUPFAM" id="SSF52172">
    <property type="entry name" value="CheY-like"/>
    <property type="match status" value="1"/>
</dbReference>
<dbReference type="CDD" id="cd16922">
    <property type="entry name" value="HATPase_EvgS-ArcB-TorS-like"/>
    <property type="match status" value="1"/>
</dbReference>
<dbReference type="InterPro" id="IPR005467">
    <property type="entry name" value="His_kinase_dom"/>
</dbReference>
<feature type="compositionally biased region" description="Polar residues" evidence="10">
    <location>
        <begin position="1459"/>
        <end position="1471"/>
    </location>
</feature>
<sequence length="2280" mass="256228">MSSTGSSSGLSDAVIRSRVAEALQISGYHFTNATQVPIADHYDNVTLVNGYRVSDKRAVVAKVSSNSLQIEREYYIIRQLYQTADGPSYLVRPLEYAYLSSSGLAVAIYADAYNDPSPNRTIDDIGTFLRLAIRCTDIMEFIHRHNTIHGQLNMAAFCWSNNDMDTRLWNFAGSGSSASFEKYLTSEGWKKYQNSQAIMENRLMYISPEQTSRTTYIADHRTDIYSLGIVFFVLLTGQQPFDGGPLKIINSILSRKMPSVHDIQLNVPEAISRIVEKMTSKIPEERYMSMHGVKCDLEECLERLKTSDTGTIDSFTLAQHDIASVFMIPRHVYGRQTIISDMVHIIERFVSQYSPLKTHKQGATLAASSNSDPDSTEQKSSSSFPGHDSSDLSSVSSRFVPVNGKQAATVVGIYGPGGIGRLTWSFICVATDSFSLHHQGKSTLFSAVQPLARKSGYISSTKFDSRNKVPYSGLLRLLSQALQQVLSETEEEVHRFFEHLKAWLGAQFSNISVLADLVPELKSLLVAAGYKDQHITTEISMKADNVEARLRFHIFMLKFFVPYHIGFIDDIHQADDPSIDLLLALLLSKVNILVFLSYRDQELNEKQSGILKNEFANIQFIQVETLKLDALTDFVCDTLHRSRDTERQYVIPLALAIHRKTHGNALFTAQLLQMMECRKIIYFNWEFNVWEYDLARIEQGTSLEEDASFIANRLKELPRHGQQLLKLASFIGDTFSWSTVKALMEETFDDESDGDESSLSSDNIMNGTSVFSRKSKSTEDTDPVEETRTSYDPVSGLHAVIQEGYIMQLGADEFRWSHDRITHAAGELVNPNMRSKIHFMIAQHMIQEQEDMDVFLVADHLLKCLDLLLSLEDKPSFRQLLIDAGNKGRQSGAHDMAFNYYKAAIQLSDPEEEWDDHNYPVTLQLYTNALGLSFVLGNNETTESLADIIFKHARTPLDRKAAYLIQAHYYLSLQKPSEGRDTLVTCLEDLGNEKLTFENSEKDMQEGIDQLEKALEKLDMNEVPNIGLSDDPYVHATADIMGELLLLLYWTGQKQSLCACACHVLIMCLQRGMAPAVSRACAYLAGVGYGELYKNHARSDKMGKLAVALADRYGSISEKGQVYLVYVVFVHHFHHHHRESLPIIDAAIRHSFAGGDRHYTNYGKMHCGISSFAVARHLSDALPIAEEGFEEVNKWSPAAESTAMTITVVRAIKALQGRTYWETDYVYDGDDGFNDEHFITETFKQSPDPTIALNWYHSFKMIPLTLYERYEPAIEIGDHWFPKLESLPFLRHTRVAIFYYSLALIGHARENKEALDHCLKQVAQNQDVLYEWVVVSRVNFITFWTLVEAEIAGFQGDNVMKAIRLYEEAINHAREGEWYLELCIAHELAGAFYYRQGIHNVAYNMIKKAVDLYTAYGAFGKSRHLNTKYADLLSSLSDDRTDTRDKSAQTDPFPLLTAPHQQPAQNTWSNSSHEHVDNSPIADEPYNSESIPPITTEQTLVTLDIIDMASILKSSQVLSSEVKFEALLNNMMQIILENSGADRGAIIVKETKFGIGAYGNQQEEQTIVTYEEPEPISKNSTLVSSQIIHRTIHTSESIFIPDVEQDARFAVGPWFECAGKKSVICMPIIHKTTTVGCIFLEGAIGIFTQRHITVLGLLCQQMGISLTNAALFKSVKRVTAANMKMIEMQKQALEEARRSKEAADKATRLREIFLANMSHEIRTPFSGFYGMITLLSETKLDPAQYDLVRTAKSSCEGLLQIIDDLLNFSKLQAGKVSLDLAPVHVEELIADVIDMLIAIAIQKRINVTYTVAENVPAVVMADANRLRQIIINLLGNAVKFTHHGEISIRCSIDRRNQKVDKGSQVSLLFEVIDTGIGISEEQRKVLFMPFSQVDGSTTRKYGGTGLGLSICLQLVSLMEGDIDVISESGRGSNFRFSISVSPVYDQSKRFTEAMQAISKSFIKTRVLVADTHHSTFSMMTSFFPNIPLDGVSDYAELQQETPYGIVIVGLLLDHKEGTLTYWENELQKIMKRAKVTVIMHYPLGTSNVQGNIGGVGPIVEAESSSSQQEQQQQPFYISSYGYLDEQQNIVRMGVPLRRNKLLRMLAGFLKEDEPGSTLVPKSRPSIFGRTSSSEIKLAIDTIPEEHRKAFKKINILVAEDNPVAQKLLCKQLKRYGFNITCANNGAEAIAAWTKRPVGYFRLALFDHHMPKCDGVEATKTIRRHEKEQNSTIRLPIVALTADIQDSARAICVNAGMDGYLTKPLNEFALLEFVKQYCIDR</sequence>
<dbReference type="InterPro" id="IPR011006">
    <property type="entry name" value="CheY-like_superfamily"/>
</dbReference>
<keyword evidence="4" id="KW-0808">Transferase</keyword>
<feature type="compositionally biased region" description="Basic and acidic residues" evidence="10">
    <location>
        <begin position="1439"/>
        <end position="1448"/>
    </location>
</feature>
<dbReference type="Gene3D" id="3.40.50.2300">
    <property type="match status" value="1"/>
</dbReference>
<keyword evidence="7" id="KW-0067">ATP-binding</keyword>
<dbReference type="Gene3D" id="3.30.450.40">
    <property type="match status" value="1"/>
</dbReference>
<evidence type="ECO:0000256" key="9">
    <source>
        <dbReference type="PROSITE-ProRule" id="PRU00169"/>
    </source>
</evidence>
<dbReference type="InterPro" id="IPR003661">
    <property type="entry name" value="HisK_dim/P_dom"/>
</dbReference>
<dbReference type="InterPro" id="IPR003594">
    <property type="entry name" value="HATPase_dom"/>
</dbReference>
<dbReference type="InterPro" id="IPR036097">
    <property type="entry name" value="HisK_dim/P_sf"/>
</dbReference>
<dbReference type="EMBL" id="LK023332">
    <property type="protein sequence ID" value="CDS09511.1"/>
    <property type="molecule type" value="Genomic_DNA"/>
</dbReference>
<dbReference type="SMART" id="SM00387">
    <property type="entry name" value="HATPase_c"/>
    <property type="match status" value="1"/>
</dbReference>
<keyword evidence="6" id="KW-0418">Kinase</keyword>
<dbReference type="FunFam" id="1.10.287.130:FF:000002">
    <property type="entry name" value="Two-component osmosensing histidine kinase"/>
    <property type="match status" value="1"/>
</dbReference>
<dbReference type="GO" id="GO:0005524">
    <property type="term" value="F:ATP binding"/>
    <property type="evidence" value="ECO:0007669"/>
    <property type="project" value="UniProtKB-KW"/>
</dbReference>
<dbReference type="SUPFAM" id="SSF47384">
    <property type="entry name" value="Homodimeric domain of signal transducing histidine kinase"/>
    <property type="match status" value="1"/>
</dbReference>
<dbReference type="SMART" id="SM00065">
    <property type="entry name" value="GAF"/>
    <property type="match status" value="1"/>
</dbReference>
<dbReference type="EC" id="2.7.13.3" evidence="2"/>
<feature type="domain" description="Histidine kinase" evidence="12">
    <location>
        <begin position="1716"/>
        <end position="1942"/>
    </location>
</feature>
<feature type="region of interest" description="Disordered" evidence="10">
    <location>
        <begin position="748"/>
        <end position="790"/>
    </location>
</feature>